<dbReference type="GO" id="GO:0000978">
    <property type="term" value="F:RNA polymerase II cis-regulatory region sequence-specific DNA binding"/>
    <property type="evidence" value="ECO:0007669"/>
    <property type="project" value="TreeGrafter"/>
</dbReference>
<feature type="non-terminal residue" evidence="9">
    <location>
        <position position="1"/>
    </location>
</feature>
<dbReference type="PROSITE" id="PS50157">
    <property type="entry name" value="ZINC_FINGER_C2H2_2"/>
    <property type="match status" value="3"/>
</dbReference>
<evidence type="ECO:0000256" key="2">
    <source>
        <dbReference type="ARBA" id="ARBA00022737"/>
    </source>
</evidence>
<dbReference type="PANTHER" id="PTHR23235">
    <property type="entry name" value="KRUEPPEL-LIKE TRANSCRIPTION FACTOR"/>
    <property type="match status" value="1"/>
</dbReference>
<evidence type="ECO:0000313" key="10">
    <source>
        <dbReference type="Proteomes" id="UP000275078"/>
    </source>
</evidence>
<proteinExistence type="predicted"/>
<dbReference type="PROSITE" id="PS00028">
    <property type="entry name" value="ZINC_FINGER_C2H2_1"/>
    <property type="match status" value="1"/>
</dbReference>
<dbReference type="SUPFAM" id="SSF57667">
    <property type="entry name" value="beta-beta-alpha zinc fingers"/>
    <property type="match status" value="1"/>
</dbReference>
<evidence type="ECO:0000256" key="7">
    <source>
        <dbReference type="PROSITE-ProRule" id="PRU00042"/>
    </source>
</evidence>
<evidence type="ECO:0000256" key="3">
    <source>
        <dbReference type="ARBA" id="ARBA00022771"/>
    </source>
</evidence>
<evidence type="ECO:0000259" key="8">
    <source>
        <dbReference type="PROSITE" id="PS50157"/>
    </source>
</evidence>
<reference evidence="9 10" key="1">
    <citation type="journal article" date="2018" name="Nat. Ecol. Evol.">
        <title>Pezizomycetes genomes reveal the molecular basis of ectomycorrhizal truffle lifestyle.</title>
        <authorList>
            <person name="Murat C."/>
            <person name="Payen T."/>
            <person name="Noel B."/>
            <person name="Kuo A."/>
            <person name="Morin E."/>
            <person name="Chen J."/>
            <person name="Kohler A."/>
            <person name="Krizsan K."/>
            <person name="Balestrini R."/>
            <person name="Da Silva C."/>
            <person name="Montanini B."/>
            <person name="Hainaut M."/>
            <person name="Levati E."/>
            <person name="Barry K.W."/>
            <person name="Belfiori B."/>
            <person name="Cichocki N."/>
            <person name="Clum A."/>
            <person name="Dockter R.B."/>
            <person name="Fauchery L."/>
            <person name="Guy J."/>
            <person name="Iotti M."/>
            <person name="Le Tacon F."/>
            <person name="Lindquist E.A."/>
            <person name="Lipzen A."/>
            <person name="Malagnac F."/>
            <person name="Mello A."/>
            <person name="Molinier V."/>
            <person name="Miyauchi S."/>
            <person name="Poulain J."/>
            <person name="Riccioni C."/>
            <person name="Rubini A."/>
            <person name="Sitrit Y."/>
            <person name="Splivallo R."/>
            <person name="Traeger S."/>
            <person name="Wang M."/>
            <person name="Zifcakova L."/>
            <person name="Wipf D."/>
            <person name="Zambonelli A."/>
            <person name="Paolocci F."/>
            <person name="Nowrousian M."/>
            <person name="Ottonello S."/>
            <person name="Baldrian P."/>
            <person name="Spatafora J.W."/>
            <person name="Henrissat B."/>
            <person name="Nagy L.G."/>
            <person name="Aury J.M."/>
            <person name="Wincker P."/>
            <person name="Grigoriev I.V."/>
            <person name="Bonfante P."/>
            <person name="Martin F.M."/>
        </authorList>
    </citation>
    <scope>NUCLEOTIDE SEQUENCE [LARGE SCALE GENOMIC DNA]</scope>
    <source>
        <strain evidence="9 10">RN42</strain>
    </source>
</reference>
<keyword evidence="3 7" id="KW-0863">Zinc-finger</keyword>
<keyword evidence="2" id="KW-0677">Repeat</keyword>
<keyword evidence="1" id="KW-0479">Metal-binding</keyword>
<dbReference type="Pfam" id="PF00096">
    <property type="entry name" value="zf-C2H2"/>
    <property type="match status" value="3"/>
</dbReference>
<dbReference type="STRING" id="1160509.A0A3N4HGT9"/>
<dbReference type="InterPro" id="IPR036236">
    <property type="entry name" value="Znf_C2H2_sf"/>
</dbReference>
<dbReference type="SMART" id="SM00355">
    <property type="entry name" value="ZnF_C2H2"/>
    <property type="match status" value="2"/>
</dbReference>
<name>A0A3N4HGT9_ASCIM</name>
<evidence type="ECO:0000256" key="6">
    <source>
        <dbReference type="ARBA" id="ARBA00023163"/>
    </source>
</evidence>
<dbReference type="Gene3D" id="3.30.160.60">
    <property type="entry name" value="Classic Zinc Finger"/>
    <property type="match status" value="3"/>
</dbReference>
<dbReference type="GO" id="GO:0000981">
    <property type="term" value="F:DNA-binding transcription factor activity, RNA polymerase II-specific"/>
    <property type="evidence" value="ECO:0007669"/>
    <property type="project" value="TreeGrafter"/>
</dbReference>
<evidence type="ECO:0000313" key="9">
    <source>
        <dbReference type="EMBL" id="RPA73295.1"/>
    </source>
</evidence>
<keyword evidence="5" id="KW-0805">Transcription regulation</keyword>
<protein>
    <recommendedName>
        <fullName evidence="8">C2H2-type domain-containing protein</fullName>
    </recommendedName>
</protein>
<organism evidence="9 10">
    <name type="scientific">Ascobolus immersus RN42</name>
    <dbReference type="NCBI Taxonomy" id="1160509"/>
    <lineage>
        <taxon>Eukaryota</taxon>
        <taxon>Fungi</taxon>
        <taxon>Dikarya</taxon>
        <taxon>Ascomycota</taxon>
        <taxon>Pezizomycotina</taxon>
        <taxon>Pezizomycetes</taxon>
        <taxon>Pezizales</taxon>
        <taxon>Ascobolaceae</taxon>
        <taxon>Ascobolus</taxon>
    </lineage>
</organism>
<feature type="non-terminal residue" evidence="9">
    <location>
        <position position="72"/>
    </location>
</feature>
<dbReference type="EMBL" id="ML119826">
    <property type="protein sequence ID" value="RPA73295.1"/>
    <property type="molecule type" value="Genomic_DNA"/>
</dbReference>
<dbReference type="FunFam" id="3.30.160.60:FF:000032">
    <property type="entry name" value="Krueppel-like factor 4"/>
    <property type="match status" value="1"/>
</dbReference>
<keyword evidence="10" id="KW-1185">Reference proteome</keyword>
<dbReference type="Proteomes" id="UP000275078">
    <property type="component" value="Unassembled WGS sequence"/>
</dbReference>
<feature type="domain" description="C2H2-type" evidence="8">
    <location>
        <begin position="54"/>
        <end position="72"/>
    </location>
</feature>
<evidence type="ECO:0000256" key="1">
    <source>
        <dbReference type="ARBA" id="ARBA00022723"/>
    </source>
</evidence>
<keyword evidence="6" id="KW-0804">Transcription</keyword>
<gene>
    <name evidence="9" type="ORF">BJ508DRAFT_198031</name>
</gene>
<keyword evidence="4" id="KW-0862">Zinc</keyword>
<dbReference type="PANTHER" id="PTHR23235:SF120">
    <property type="entry name" value="KRUPPEL-LIKE FACTOR 15"/>
    <property type="match status" value="1"/>
</dbReference>
<feature type="domain" description="C2H2-type" evidence="8">
    <location>
        <begin position="24"/>
        <end position="53"/>
    </location>
</feature>
<evidence type="ECO:0000256" key="5">
    <source>
        <dbReference type="ARBA" id="ARBA00023015"/>
    </source>
</evidence>
<evidence type="ECO:0000256" key="4">
    <source>
        <dbReference type="ARBA" id="ARBA00022833"/>
    </source>
</evidence>
<accession>A0A3N4HGT9</accession>
<dbReference type="GO" id="GO:0008270">
    <property type="term" value="F:zinc ion binding"/>
    <property type="evidence" value="ECO:0007669"/>
    <property type="project" value="UniProtKB-KW"/>
</dbReference>
<sequence>CGQTFSRVHNLKSHLLTHFKSKPFTCLSSGCNAKFRRQHDLKRHQRLHSGGRPFECAKCGRKFARGDALARH</sequence>
<dbReference type="AlphaFoldDB" id="A0A3N4HGT9"/>
<dbReference type="InterPro" id="IPR013087">
    <property type="entry name" value="Znf_C2H2_type"/>
</dbReference>
<feature type="domain" description="C2H2-type" evidence="8">
    <location>
        <begin position="1"/>
        <end position="23"/>
    </location>
</feature>
<dbReference type="OrthoDB" id="8117402at2759"/>